<accession>A0ACC3D1I7</accession>
<sequence length="72" mass="7919">LSPPPHTPLTQHLETLATQHPIGAFDDNLLGFLDALQQGQPTPTLTQLEDGRVDGLSTSETEELKARVRFTR</sequence>
<reference evidence="1" key="1">
    <citation type="submission" date="2024-09" db="EMBL/GenBank/DDBJ databases">
        <title>Black Yeasts Isolated from many extreme environments.</title>
        <authorList>
            <person name="Coleine C."/>
            <person name="Stajich J.E."/>
            <person name="Selbmann L."/>
        </authorList>
    </citation>
    <scope>NUCLEOTIDE SEQUENCE</scope>
    <source>
        <strain evidence="1">CCFEE 5737</strain>
    </source>
</reference>
<evidence type="ECO:0000313" key="1">
    <source>
        <dbReference type="EMBL" id="KAK3060321.1"/>
    </source>
</evidence>
<evidence type="ECO:0000313" key="2">
    <source>
        <dbReference type="Proteomes" id="UP001186974"/>
    </source>
</evidence>
<gene>
    <name evidence="1" type="ORF">LTS18_008807</name>
</gene>
<protein>
    <submittedName>
        <fullName evidence="1">Uncharacterized protein</fullName>
    </submittedName>
</protein>
<dbReference type="Proteomes" id="UP001186974">
    <property type="component" value="Unassembled WGS sequence"/>
</dbReference>
<feature type="non-terminal residue" evidence="1">
    <location>
        <position position="1"/>
    </location>
</feature>
<dbReference type="EMBL" id="JAWDJW010008669">
    <property type="protein sequence ID" value="KAK3060321.1"/>
    <property type="molecule type" value="Genomic_DNA"/>
</dbReference>
<keyword evidence="2" id="KW-1185">Reference proteome</keyword>
<comment type="caution">
    <text evidence="1">The sequence shown here is derived from an EMBL/GenBank/DDBJ whole genome shotgun (WGS) entry which is preliminary data.</text>
</comment>
<proteinExistence type="predicted"/>
<organism evidence="1 2">
    <name type="scientific">Coniosporium uncinatum</name>
    <dbReference type="NCBI Taxonomy" id="93489"/>
    <lineage>
        <taxon>Eukaryota</taxon>
        <taxon>Fungi</taxon>
        <taxon>Dikarya</taxon>
        <taxon>Ascomycota</taxon>
        <taxon>Pezizomycotina</taxon>
        <taxon>Dothideomycetes</taxon>
        <taxon>Dothideomycetes incertae sedis</taxon>
        <taxon>Coniosporium</taxon>
    </lineage>
</organism>
<name>A0ACC3D1I7_9PEZI</name>